<dbReference type="InterPro" id="IPR003439">
    <property type="entry name" value="ABC_transporter-like_ATP-bd"/>
</dbReference>
<gene>
    <name evidence="9" type="ORF">EA462_16210</name>
</gene>
<keyword evidence="2" id="KW-0813">Transport</keyword>
<evidence type="ECO:0000259" key="8">
    <source>
        <dbReference type="PROSITE" id="PS50893"/>
    </source>
</evidence>
<dbReference type="NCBIfam" id="TIGR01727">
    <property type="entry name" value="oligo_HPY"/>
    <property type="match status" value="1"/>
</dbReference>
<keyword evidence="4" id="KW-0547">Nucleotide-binding</keyword>
<evidence type="ECO:0000256" key="1">
    <source>
        <dbReference type="ARBA" id="ARBA00004202"/>
    </source>
</evidence>
<reference evidence="9 10" key="1">
    <citation type="submission" date="2018-10" db="EMBL/GenBank/DDBJ databases">
        <title>Natrarchaeobius chitinivorans gen. nov., sp. nov., and Natrarchaeobius haloalkaliphilus sp. nov., alkaliphilic, chitin-utilizing haloarchaea from hypersaline alkaline lakes.</title>
        <authorList>
            <person name="Sorokin D.Y."/>
            <person name="Elcheninov A.G."/>
            <person name="Kostrikina N.A."/>
            <person name="Bale N.J."/>
            <person name="Sinninghe Damste J.S."/>
            <person name="Khijniak T.V."/>
            <person name="Kublanov I.V."/>
            <person name="Toshchakov S.V."/>
        </authorList>
    </citation>
    <scope>NUCLEOTIDE SEQUENCE [LARGE SCALE GENOMIC DNA]</scope>
    <source>
        <strain evidence="9 10">AArcht-Sl</strain>
    </source>
</reference>
<feature type="compositionally biased region" description="Polar residues" evidence="7">
    <location>
        <begin position="378"/>
        <end position="387"/>
    </location>
</feature>
<keyword evidence="10" id="KW-1185">Reference proteome</keyword>
<evidence type="ECO:0000256" key="6">
    <source>
        <dbReference type="ARBA" id="ARBA00023136"/>
    </source>
</evidence>
<dbReference type="InterPro" id="IPR013563">
    <property type="entry name" value="Oligopep_ABC_C"/>
</dbReference>
<dbReference type="GO" id="GO:0005524">
    <property type="term" value="F:ATP binding"/>
    <property type="evidence" value="ECO:0007669"/>
    <property type="project" value="UniProtKB-KW"/>
</dbReference>
<dbReference type="GO" id="GO:0015833">
    <property type="term" value="P:peptide transport"/>
    <property type="evidence" value="ECO:0007669"/>
    <property type="project" value="InterPro"/>
</dbReference>
<comment type="subcellular location">
    <subcellularLocation>
        <location evidence="1">Cell membrane</location>
        <topology evidence="1">Peripheral membrane protein</topology>
    </subcellularLocation>
</comment>
<name>A0A3N6LMD6_9EURY</name>
<dbReference type="SUPFAM" id="SSF52540">
    <property type="entry name" value="P-loop containing nucleoside triphosphate hydrolases"/>
    <property type="match status" value="1"/>
</dbReference>
<dbReference type="PANTHER" id="PTHR43297">
    <property type="entry name" value="OLIGOPEPTIDE TRANSPORT ATP-BINDING PROTEIN APPD"/>
    <property type="match status" value="1"/>
</dbReference>
<evidence type="ECO:0000313" key="10">
    <source>
        <dbReference type="Proteomes" id="UP000273828"/>
    </source>
</evidence>
<dbReference type="Pfam" id="PF00005">
    <property type="entry name" value="ABC_tran"/>
    <property type="match status" value="1"/>
</dbReference>
<feature type="compositionally biased region" description="Basic and acidic residues" evidence="7">
    <location>
        <begin position="361"/>
        <end position="377"/>
    </location>
</feature>
<dbReference type="PROSITE" id="PS50893">
    <property type="entry name" value="ABC_TRANSPORTER_2"/>
    <property type="match status" value="1"/>
</dbReference>
<accession>A0A3N6LMD6</accession>
<dbReference type="AlphaFoldDB" id="A0A3N6LMD6"/>
<sequence length="387" mass="43033">MSTHETTVTDEQSHSVSDPILEIRNAEVVFEMDRGVSRVLDDVSLEIERGEILGVVGESGSGKSMLASSTLDAVVEPGVLTGEVTYYPEDGDPVDVLDLTPAELRRLRWEEIAMVFQGAMSSFNPTMKIRDHFEETLEAHDYSLRDGMSRAHELLSDLYLDSERVLDSYPHELSGGMQQRTLIALSVVLQPNVLVMDEPTAALDLLMQRSIISLLEELKSKYDLTMVFITHDLPLVAELADRLAVMYAFELIEQGPTQELLHDAGHPYTRALLNSTPNLDAPLEEMRPIPGSAPDPVDVPTGCSYHPRCSLATDRCVAKAPASEPITAAHTVDCHHWKDAVDAISLNHRKQVGSETQNRQQRPETSDRTRTRTEMNHQDQTSPEGDR</sequence>
<dbReference type="SMART" id="SM00382">
    <property type="entry name" value="AAA"/>
    <property type="match status" value="1"/>
</dbReference>
<evidence type="ECO:0000256" key="4">
    <source>
        <dbReference type="ARBA" id="ARBA00022741"/>
    </source>
</evidence>
<dbReference type="PANTHER" id="PTHR43297:SF2">
    <property type="entry name" value="DIPEPTIDE TRANSPORT ATP-BINDING PROTEIN DPPD"/>
    <property type="match status" value="1"/>
</dbReference>
<feature type="domain" description="ABC transporter" evidence="8">
    <location>
        <begin position="23"/>
        <end position="273"/>
    </location>
</feature>
<keyword evidence="3" id="KW-1003">Cell membrane</keyword>
<dbReference type="GO" id="GO:0005886">
    <property type="term" value="C:plasma membrane"/>
    <property type="evidence" value="ECO:0007669"/>
    <property type="project" value="UniProtKB-SubCell"/>
</dbReference>
<feature type="region of interest" description="Disordered" evidence="7">
    <location>
        <begin position="349"/>
        <end position="387"/>
    </location>
</feature>
<comment type="caution">
    <text evidence="9">The sequence shown here is derived from an EMBL/GenBank/DDBJ whole genome shotgun (WGS) entry which is preliminary data.</text>
</comment>
<evidence type="ECO:0000256" key="2">
    <source>
        <dbReference type="ARBA" id="ARBA00022448"/>
    </source>
</evidence>
<keyword evidence="5 9" id="KW-0067">ATP-binding</keyword>
<dbReference type="InterPro" id="IPR050388">
    <property type="entry name" value="ABC_Ni/Peptide_Import"/>
</dbReference>
<evidence type="ECO:0000313" key="9">
    <source>
        <dbReference type="EMBL" id="RQG86685.1"/>
    </source>
</evidence>
<evidence type="ECO:0000256" key="3">
    <source>
        <dbReference type="ARBA" id="ARBA00022475"/>
    </source>
</evidence>
<proteinExistence type="predicted"/>
<dbReference type="EMBL" id="REFY01000007">
    <property type="protein sequence ID" value="RQG86685.1"/>
    <property type="molecule type" value="Genomic_DNA"/>
</dbReference>
<dbReference type="InterPro" id="IPR027417">
    <property type="entry name" value="P-loop_NTPase"/>
</dbReference>
<keyword evidence="6" id="KW-0472">Membrane</keyword>
<evidence type="ECO:0000256" key="5">
    <source>
        <dbReference type="ARBA" id="ARBA00022840"/>
    </source>
</evidence>
<dbReference type="GO" id="GO:0016887">
    <property type="term" value="F:ATP hydrolysis activity"/>
    <property type="evidence" value="ECO:0007669"/>
    <property type="project" value="InterPro"/>
</dbReference>
<dbReference type="FunFam" id="3.40.50.300:FF:000016">
    <property type="entry name" value="Oligopeptide ABC transporter ATP-binding component"/>
    <property type="match status" value="1"/>
</dbReference>
<dbReference type="Pfam" id="PF08352">
    <property type="entry name" value="oligo_HPY"/>
    <property type="match status" value="1"/>
</dbReference>
<organism evidence="9 10">
    <name type="scientific">Natrarchaeobius halalkaliphilus</name>
    <dbReference type="NCBI Taxonomy" id="1679091"/>
    <lineage>
        <taxon>Archaea</taxon>
        <taxon>Methanobacteriati</taxon>
        <taxon>Methanobacteriota</taxon>
        <taxon>Stenosarchaea group</taxon>
        <taxon>Halobacteria</taxon>
        <taxon>Halobacteriales</taxon>
        <taxon>Natrialbaceae</taxon>
        <taxon>Natrarchaeobius</taxon>
    </lineage>
</organism>
<evidence type="ECO:0000256" key="7">
    <source>
        <dbReference type="SAM" id="MobiDB-lite"/>
    </source>
</evidence>
<dbReference type="Proteomes" id="UP000273828">
    <property type="component" value="Unassembled WGS sequence"/>
</dbReference>
<dbReference type="RefSeq" id="WP_124179581.1">
    <property type="nucleotide sequence ID" value="NZ_REFY01000007.1"/>
</dbReference>
<dbReference type="InterPro" id="IPR003593">
    <property type="entry name" value="AAA+_ATPase"/>
</dbReference>
<dbReference type="CDD" id="cd03257">
    <property type="entry name" value="ABC_NikE_OppD_transporters"/>
    <property type="match status" value="1"/>
</dbReference>
<dbReference type="OrthoDB" id="18209at2157"/>
<protein>
    <submittedName>
        <fullName evidence="9">ABC transporter ATP-binding protein</fullName>
    </submittedName>
</protein>
<dbReference type="Gene3D" id="3.40.50.300">
    <property type="entry name" value="P-loop containing nucleotide triphosphate hydrolases"/>
    <property type="match status" value="1"/>
</dbReference>